<dbReference type="RefSeq" id="WP_284186470.1">
    <property type="nucleotide sequence ID" value="NZ_BSPX01000002.1"/>
</dbReference>
<dbReference type="EMBL" id="BSPX01000002">
    <property type="protein sequence ID" value="GLT20905.1"/>
    <property type="molecule type" value="Genomic_DNA"/>
</dbReference>
<evidence type="ECO:0000313" key="2">
    <source>
        <dbReference type="Proteomes" id="UP001157167"/>
    </source>
</evidence>
<accession>A0ABQ6F5S5</accession>
<organism evidence="1 2">
    <name type="scientific">Zoogloea oryzae</name>
    <dbReference type="NCBI Taxonomy" id="310767"/>
    <lineage>
        <taxon>Bacteria</taxon>
        <taxon>Pseudomonadati</taxon>
        <taxon>Pseudomonadota</taxon>
        <taxon>Betaproteobacteria</taxon>
        <taxon>Rhodocyclales</taxon>
        <taxon>Zoogloeaceae</taxon>
        <taxon>Zoogloea</taxon>
    </lineage>
</organism>
<dbReference type="Proteomes" id="UP001157167">
    <property type="component" value="Unassembled WGS sequence"/>
</dbReference>
<protein>
    <submittedName>
        <fullName evidence="1">Uncharacterized protein</fullName>
    </submittedName>
</protein>
<comment type="caution">
    <text evidence="1">The sequence shown here is derived from an EMBL/GenBank/DDBJ whole genome shotgun (WGS) entry which is preliminary data.</text>
</comment>
<keyword evidence="2" id="KW-1185">Reference proteome</keyword>
<sequence>MSPLILLEQENLAQELQRLADLAESGEVVCVALRLFMADGTSEDIVVGGVSEEQRAEALARLQRRH</sequence>
<name>A0ABQ6F5S5_9RHOO</name>
<evidence type="ECO:0000313" key="1">
    <source>
        <dbReference type="EMBL" id="GLT20905.1"/>
    </source>
</evidence>
<gene>
    <name evidence="1" type="ORF">GCM10007933_03570</name>
</gene>
<proteinExistence type="predicted"/>
<reference evidence="2" key="1">
    <citation type="journal article" date="2019" name="Int. J. Syst. Evol. Microbiol.">
        <title>The Global Catalogue of Microorganisms (GCM) 10K type strain sequencing project: providing services to taxonomists for standard genome sequencing and annotation.</title>
        <authorList>
            <consortium name="The Broad Institute Genomics Platform"/>
            <consortium name="The Broad Institute Genome Sequencing Center for Infectious Disease"/>
            <person name="Wu L."/>
            <person name="Ma J."/>
        </authorList>
    </citation>
    <scope>NUCLEOTIDE SEQUENCE [LARGE SCALE GENOMIC DNA]</scope>
    <source>
        <strain evidence="2">NBRC 102407</strain>
    </source>
</reference>